<dbReference type="Gene3D" id="1.10.10.60">
    <property type="entry name" value="Homeodomain-like"/>
    <property type="match status" value="1"/>
</dbReference>
<dbReference type="CDD" id="cd11655">
    <property type="entry name" value="rap1_myb-like"/>
    <property type="match status" value="1"/>
</dbReference>
<keyword evidence="4" id="KW-1185">Reference proteome</keyword>
<evidence type="ECO:0000259" key="2">
    <source>
        <dbReference type="Pfam" id="PF08914"/>
    </source>
</evidence>
<feature type="region of interest" description="Disordered" evidence="1">
    <location>
        <begin position="604"/>
        <end position="632"/>
    </location>
</feature>
<feature type="compositionally biased region" description="Polar residues" evidence="1">
    <location>
        <begin position="409"/>
        <end position="422"/>
    </location>
</feature>
<feature type="compositionally biased region" description="Basic and acidic residues" evidence="1">
    <location>
        <begin position="294"/>
        <end position="312"/>
    </location>
</feature>
<feature type="domain" description="TERF2-interacting telomeric protein 1 Myb" evidence="2">
    <location>
        <begin position="140"/>
        <end position="202"/>
    </location>
</feature>
<dbReference type="Proteomes" id="UP000292702">
    <property type="component" value="Unassembled WGS sequence"/>
</dbReference>
<dbReference type="SUPFAM" id="SSF46689">
    <property type="entry name" value="Homeodomain-like"/>
    <property type="match status" value="1"/>
</dbReference>
<feature type="region of interest" description="Disordered" evidence="1">
    <location>
        <begin position="217"/>
        <end position="586"/>
    </location>
</feature>
<feature type="compositionally biased region" description="Acidic residues" evidence="1">
    <location>
        <begin position="317"/>
        <end position="328"/>
    </location>
</feature>
<feature type="compositionally biased region" description="Low complexity" evidence="1">
    <location>
        <begin position="604"/>
        <end position="617"/>
    </location>
</feature>
<feature type="compositionally biased region" description="Acidic residues" evidence="1">
    <location>
        <begin position="281"/>
        <end position="291"/>
    </location>
</feature>
<accession>A0A4R0RP23</accession>
<feature type="region of interest" description="Disordered" evidence="1">
    <location>
        <begin position="683"/>
        <end position="759"/>
    </location>
</feature>
<reference evidence="3 4" key="1">
    <citation type="submission" date="2018-11" db="EMBL/GenBank/DDBJ databases">
        <title>Genome assembly of Steccherinum ochraceum LE-BIN_3174, the white-rot fungus of the Steccherinaceae family (The Residual Polyporoid clade, Polyporales, Basidiomycota).</title>
        <authorList>
            <person name="Fedorova T.V."/>
            <person name="Glazunova O.A."/>
            <person name="Landesman E.O."/>
            <person name="Moiseenko K.V."/>
            <person name="Psurtseva N.V."/>
            <person name="Savinova O.S."/>
            <person name="Shakhova N.V."/>
            <person name="Tyazhelova T.V."/>
            <person name="Vasina D.V."/>
        </authorList>
    </citation>
    <scope>NUCLEOTIDE SEQUENCE [LARGE SCALE GENOMIC DNA]</scope>
    <source>
        <strain evidence="3 4">LE-BIN_3174</strain>
    </source>
</reference>
<dbReference type="OrthoDB" id="435460at2759"/>
<dbReference type="AlphaFoldDB" id="A0A4R0RP23"/>
<gene>
    <name evidence="3" type="ORF">EIP91_002600</name>
</gene>
<protein>
    <recommendedName>
        <fullName evidence="2">TERF2-interacting telomeric protein 1 Myb domain-containing protein</fullName>
    </recommendedName>
</protein>
<name>A0A4R0RP23_9APHY</name>
<dbReference type="Pfam" id="PF08914">
    <property type="entry name" value="Myb_Rap1"/>
    <property type="match status" value="1"/>
</dbReference>
<feature type="compositionally biased region" description="Basic and acidic residues" evidence="1">
    <location>
        <begin position="498"/>
        <end position="509"/>
    </location>
</feature>
<evidence type="ECO:0000256" key="1">
    <source>
        <dbReference type="SAM" id="MobiDB-lite"/>
    </source>
</evidence>
<feature type="compositionally biased region" description="Polar residues" evidence="1">
    <location>
        <begin position="749"/>
        <end position="759"/>
    </location>
</feature>
<feature type="compositionally biased region" description="Basic and acidic residues" evidence="1">
    <location>
        <begin position="721"/>
        <end position="733"/>
    </location>
</feature>
<dbReference type="InterPro" id="IPR015010">
    <property type="entry name" value="TERF2IP_Myb"/>
</dbReference>
<organism evidence="3 4">
    <name type="scientific">Steccherinum ochraceum</name>
    <dbReference type="NCBI Taxonomy" id="92696"/>
    <lineage>
        <taxon>Eukaryota</taxon>
        <taxon>Fungi</taxon>
        <taxon>Dikarya</taxon>
        <taxon>Basidiomycota</taxon>
        <taxon>Agaricomycotina</taxon>
        <taxon>Agaricomycetes</taxon>
        <taxon>Polyporales</taxon>
        <taxon>Steccherinaceae</taxon>
        <taxon>Steccherinum</taxon>
    </lineage>
</organism>
<feature type="compositionally biased region" description="Polar residues" evidence="1">
    <location>
        <begin position="352"/>
        <end position="370"/>
    </location>
</feature>
<dbReference type="EMBL" id="RWJN01000018">
    <property type="protein sequence ID" value="TCD70570.1"/>
    <property type="molecule type" value="Genomic_DNA"/>
</dbReference>
<feature type="compositionally biased region" description="Low complexity" evidence="1">
    <location>
        <begin position="683"/>
        <end position="693"/>
    </location>
</feature>
<comment type="caution">
    <text evidence="3">The sequence shown here is derived from an EMBL/GenBank/DDBJ whole genome shotgun (WGS) entry which is preliminary data.</text>
</comment>
<proteinExistence type="predicted"/>
<dbReference type="STRING" id="92696.A0A4R0RP23"/>
<feature type="compositionally biased region" description="Basic and acidic residues" evidence="1">
    <location>
        <begin position="265"/>
        <end position="280"/>
    </location>
</feature>
<sequence>MARTPRVHRPEDPDGRDVDQYNQVFVKDGQRIKFFFYTLEDGKQSEITLESAEALGQKVRRHGGTVTNVEAECDVVIVKDEDAAAEYSMRYSGYQNKIYVEPTGFIARCIRMRVYQHVAAPRQGMPGRPGRKDPTARVAFSSEDDNHLVEYLAHVLPDREQGGRSGNSVYQRLVARGENQDWEEWKWVKRHTWHSWRERYKKNKGEFDQRIEDYLEINPPPADLKGVDHRDRRRGRGGRGIVQQFAGGGEVDEEEDDYAMGDYGDFERGPNADRDPRQNPEEEEEEEEDGLVSDLERGRKGHEDEQIEEEAHSVQFDLEDDAVDFEEGGFEKNGFEEDDFEQQRSLSPEIEFSNTQQTLVGSQVAKTKSQPRIPLPSQLPSSAPVLSQRPRLIKRPRPRPSSTRDDLPASSQAILAGSSGTQLEPAVRDDQPEEDAQADAREVQKAAIPPRPKPKPKRKRIDVVGPPPGLTIEDPPYRNTRARSRSKEPTTAPVSKKAKVDKGKQRATDMDAVPETSPEEEHYSPNPSNVHPVESHGSNENDEEDVNHILEADDGEPDPFVAQSREELQVERSAQNEDVLSTDDENTSRALFVAKGVLSASISRLAASRANVPSQSRSRPERSSRASSVALQSSTHFLPVTSAKTIPQRESFYMPPESYAPAAAMSAVPVFNMPSSSTYASQAPGAAVSAATSYQMDPPSSPESSFPSDPPDIIPLSGTRADAEKQRRVKEQWDADYSPLPGTKAAQYLSMSQRRPSLP</sequence>
<feature type="compositionally biased region" description="Acidic residues" evidence="1">
    <location>
        <begin position="250"/>
        <end position="259"/>
    </location>
</feature>
<dbReference type="InterPro" id="IPR009057">
    <property type="entry name" value="Homeodomain-like_sf"/>
</dbReference>
<evidence type="ECO:0000313" key="4">
    <source>
        <dbReference type="Proteomes" id="UP000292702"/>
    </source>
</evidence>
<evidence type="ECO:0000313" key="3">
    <source>
        <dbReference type="EMBL" id="TCD70570.1"/>
    </source>
</evidence>